<sequence>MSDDVDMSLLSRLQALRGGSATPEKPASNSIKFDTFGRAKAPTKGDMLANRLKSLRSRADSPSSPVSINSTCNQAQTAESKSTRDVPRLKMAQGIQDDVDALFETDDQALEEMLADVANPQGEPEYEDVQALLEQLSASIPHDSDDEGERRSHDWDKSDVEEMARQVSHVIACCQDEIAPEAHDPQGQDNRPPQEEDPDKPTHLKLPSVPGDHDCANDKVQTPQGIDDITARMAALRAPTSTVDGLPSVPTSKPSKRVNRLTSRTNYTDDDADSWCTVCLEDATLRCLGCDGDVYCTRCWREMHTGPAAAWDERSHKAVQFTRDGRKEKKVALGA</sequence>
<protein>
    <submittedName>
        <fullName evidence="2">Zinc finger, FYVE domain containing protein</fullName>
    </submittedName>
</protein>
<feature type="region of interest" description="Disordered" evidence="1">
    <location>
        <begin position="16"/>
        <end position="85"/>
    </location>
</feature>
<proteinExistence type="predicted"/>
<feature type="region of interest" description="Disordered" evidence="1">
    <location>
        <begin position="180"/>
        <end position="218"/>
    </location>
</feature>
<accession>A0A167BZN5</accession>
<dbReference type="OrthoDB" id="5407799at2759"/>
<feature type="compositionally biased region" description="Basic and acidic residues" evidence="1">
    <location>
        <begin position="148"/>
        <end position="163"/>
    </location>
</feature>
<dbReference type="PANTHER" id="PTHR46603">
    <property type="entry name" value="ABSCISSION/NOCUT CHECKPOINT REGULATOR"/>
    <property type="match status" value="1"/>
</dbReference>
<dbReference type="PANTHER" id="PTHR46603:SF1">
    <property type="entry name" value="ABSCISSION_NOCUT CHECKPOINT REGULATOR"/>
    <property type="match status" value="1"/>
</dbReference>
<dbReference type="CDD" id="cd19817">
    <property type="entry name" value="Bbox1_ANCHR-like"/>
    <property type="match status" value="1"/>
</dbReference>
<dbReference type="InterPro" id="IPR044553">
    <property type="entry name" value="Bbox1_ANCHR"/>
</dbReference>
<dbReference type="OMA" id="TRCWYEM"/>
<gene>
    <name evidence="2" type="ORF">NOR_05698</name>
</gene>
<dbReference type="EMBL" id="AZHC01000018">
    <property type="protein sequence ID" value="OAA40610.1"/>
    <property type="molecule type" value="Genomic_DNA"/>
</dbReference>
<organism evidence="2 3">
    <name type="scientific">Metarhizium rileyi (strain RCEF 4871)</name>
    <name type="common">Nomuraea rileyi</name>
    <dbReference type="NCBI Taxonomy" id="1649241"/>
    <lineage>
        <taxon>Eukaryota</taxon>
        <taxon>Fungi</taxon>
        <taxon>Dikarya</taxon>
        <taxon>Ascomycota</taxon>
        <taxon>Pezizomycotina</taxon>
        <taxon>Sordariomycetes</taxon>
        <taxon>Hypocreomycetidae</taxon>
        <taxon>Hypocreales</taxon>
        <taxon>Clavicipitaceae</taxon>
        <taxon>Metarhizium</taxon>
    </lineage>
</organism>
<reference evidence="2 3" key="1">
    <citation type="journal article" date="2016" name="Genome Biol. Evol.">
        <title>Divergent and convergent evolution of fungal pathogenicity.</title>
        <authorList>
            <person name="Shang Y."/>
            <person name="Xiao G."/>
            <person name="Zheng P."/>
            <person name="Cen K."/>
            <person name="Zhan S."/>
            <person name="Wang C."/>
        </authorList>
    </citation>
    <scope>NUCLEOTIDE SEQUENCE [LARGE SCALE GENOMIC DNA]</scope>
    <source>
        <strain evidence="2 3">RCEF 4871</strain>
    </source>
</reference>
<dbReference type="Proteomes" id="UP000243498">
    <property type="component" value="Unassembled WGS sequence"/>
</dbReference>
<feature type="compositionally biased region" description="Polar residues" evidence="1">
    <location>
        <begin position="60"/>
        <end position="80"/>
    </location>
</feature>
<keyword evidence="3" id="KW-1185">Reference proteome</keyword>
<name>A0A167BZN5_METRR</name>
<dbReference type="AlphaFoldDB" id="A0A167BZN5"/>
<dbReference type="Pfam" id="PF22586">
    <property type="entry name" value="ANCHR-like_BBOX"/>
    <property type="match status" value="1"/>
</dbReference>
<dbReference type="SUPFAM" id="SSF57845">
    <property type="entry name" value="B-box zinc-binding domain"/>
    <property type="match status" value="1"/>
</dbReference>
<evidence type="ECO:0000313" key="2">
    <source>
        <dbReference type="EMBL" id="OAA40610.1"/>
    </source>
</evidence>
<evidence type="ECO:0000313" key="3">
    <source>
        <dbReference type="Proteomes" id="UP000243498"/>
    </source>
</evidence>
<feature type="region of interest" description="Disordered" evidence="1">
    <location>
        <begin position="139"/>
        <end position="163"/>
    </location>
</feature>
<dbReference type="STRING" id="1081105.A0A167BZN5"/>
<evidence type="ECO:0000256" key="1">
    <source>
        <dbReference type="SAM" id="MobiDB-lite"/>
    </source>
</evidence>
<comment type="caution">
    <text evidence="2">The sequence shown here is derived from an EMBL/GenBank/DDBJ whole genome shotgun (WGS) entry which is preliminary data.</text>
</comment>